<feature type="non-terminal residue" evidence="1">
    <location>
        <position position="95"/>
    </location>
</feature>
<proteinExistence type="predicted"/>
<evidence type="ECO:0000313" key="1">
    <source>
        <dbReference type="EMBL" id="KAI3885271.1"/>
    </source>
</evidence>
<dbReference type="AlphaFoldDB" id="A0AAD4XB96"/>
<gene>
    <name evidence="1" type="ORF">MKW98_002663</name>
</gene>
<dbReference type="Proteomes" id="UP001202328">
    <property type="component" value="Unassembled WGS sequence"/>
</dbReference>
<name>A0AAD4XB96_9MAGN</name>
<comment type="caution">
    <text evidence="1">The sequence shown here is derived from an EMBL/GenBank/DDBJ whole genome shotgun (WGS) entry which is preliminary data.</text>
</comment>
<organism evidence="1 2">
    <name type="scientific">Papaver atlanticum</name>
    <dbReference type="NCBI Taxonomy" id="357466"/>
    <lineage>
        <taxon>Eukaryota</taxon>
        <taxon>Viridiplantae</taxon>
        <taxon>Streptophyta</taxon>
        <taxon>Embryophyta</taxon>
        <taxon>Tracheophyta</taxon>
        <taxon>Spermatophyta</taxon>
        <taxon>Magnoliopsida</taxon>
        <taxon>Ranunculales</taxon>
        <taxon>Papaveraceae</taxon>
        <taxon>Papaveroideae</taxon>
        <taxon>Papaver</taxon>
    </lineage>
</organism>
<reference evidence="1" key="1">
    <citation type="submission" date="2022-04" db="EMBL/GenBank/DDBJ databases">
        <title>A functionally conserved STORR gene fusion in Papaver species that diverged 16.8 million years ago.</title>
        <authorList>
            <person name="Catania T."/>
        </authorList>
    </citation>
    <scope>NUCLEOTIDE SEQUENCE</scope>
    <source>
        <strain evidence="1">S-188037</strain>
    </source>
</reference>
<sequence>MNFSVPELDLAADASKDNAKVIEVTMAFLIFCSGHTFLSSSSGYIKSGYLAVFSDFDLVGFYDWGSCAMARLYNYLTRATRLQTKALCGFWPVLN</sequence>
<keyword evidence="2" id="KW-1185">Reference proteome</keyword>
<accession>A0AAD4XB96</accession>
<protein>
    <recommendedName>
        <fullName evidence="3">Aminotransferase-like plant mobile domain-containing protein</fullName>
    </recommendedName>
</protein>
<evidence type="ECO:0008006" key="3">
    <source>
        <dbReference type="Google" id="ProtNLM"/>
    </source>
</evidence>
<dbReference type="EMBL" id="JAJJMB010012161">
    <property type="protein sequence ID" value="KAI3885271.1"/>
    <property type="molecule type" value="Genomic_DNA"/>
</dbReference>
<evidence type="ECO:0000313" key="2">
    <source>
        <dbReference type="Proteomes" id="UP001202328"/>
    </source>
</evidence>